<accession>A0A090VNN6</accession>
<evidence type="ECO:0000313" key="2">
    <source>
        <dbReference type="Proteomes" id="UP000029644"/>
    </source>
</evidence>
<dbReference type="RefSeq" id="WP_042506772.1">
    <property type="nucleotide sequence ID" value="NZ_BBNQ01000026.1"/>
</dbReference>
<dbReference type="Proteomes" id="UP000029644">
    <property type="component" value="Unassembled WGS sequence"/>
</dbReference>
<name>A0A090VNN6_9FLAO</name>
<evidence type="ECO:0000313" key="1">
    <source>
        <dbReference type="EMBL" id="GAL64919.1"/>
    </source>
</evidence>
<gene>
    <name evidence="1" type="ORF">JCM19300_23</name>
</gene>
<dbReference type="PANTHER" id="PTHR36932:SF1">
    <property type="entry name" value="CAPSULAR POLYSACCHARIDE BIOSYNTHESIS PROTEIN"/>
    <property type="match status" value="1"/>
</dbReference>
<dbReference type="EMBL" id="BBNQ01000026">
    <property type="protein sequence ID" value="GAL64919.1"/>
    <property type="molecule type" value="Genomic_DNA"/>
</dbReference>
<dbReference type="SUPFAM" id="SSF56801">
    <property type="entry name" value="Acetyl-CoA synthetase-like"/>
    <property type="match status" value="1"/>
</dbReference>
<sequence>MANFKEKIYESVPHSVQNLMITFFNITAYRKRYSKNYSKYLSHYKANNNLTLEELLTVQKEKYSAFISYTLKNSDFYKSLYKDITSPEKLENLKNLPIINKEMLRHDIDSIHTINKKDGYISKTGGTTGKSLEVLFLPEDIEERFAILDNFRNKFGYTLGKKTAWFSGKNLLTKRDLKKNRLWKTDYYHKVRYYSTFHIHEKYMKYYIENLIKFQPEYLVGFPSTMYEIAKYGKKHQVDFPENTIKAIFPTAETITPDIRAVLESFFKTSVYNQYASSEGAPFIIECKNKNLHLELQSGVFEVLDDQFNNTNKGKLVVTAFHTHGTPLIRYDIGDAIELKEGTCNCGNNNPLVKEILGRVSDYIYSEETGKINLGNISNCLKGVKGIIKFQIQQHVLDKLVILIVKDETKFSANDEKTFLENLRARVGTNMELSIAYTKEIPVEKSGKFRLVKNFLPN</sequence>
<dbReference type="PANTHER" id="PTHR36932">
    <property type="entry name" value="CAPSULAR POLYSACCHARIDE BIOSYNTHESIS PROTEIN"/>
    <property type="match status" value="1"/>
</dbReference>
<reference evidence="1 2" key="1">
    <citation type="journal article" date="2014" name="Genome Announc.">
        <title>Draft Genome Sequences of Marine Flavobacterium Algibacter lectus Strains SS8 and NR4.</title>
        <authorList>
            <person name="Takatani N."/>
            <person name="Nakanishi M."/>
            <person name="Meirelles P."/>
            <person name="Mino S."/>
            <person name="Suda W."/>
            <person name="Oshima K."/>
            <person name="Hattori M."/>
            <person name="Ohkuma M."/>
            <person name="Hosokawa M."/>
            <person name="Miyashita K."/>
            <person name="Thompson F.L."/>
            <person name="Niwa A."/>
            <person name="Sawabe T."/>
            <person name="Sawabe T."/>
        </authorList>
    </citation>
    <scope>NUCLEOTIDE SEQUENCE [LARGE SCALE GENOMIC DNA]</scope>
    <source>
        <strain evidence="1 2">JCM 19300</strain>
    </source>
</reference>
<dbReference type="AlphaFoldDB" id="A0A090VNN6"/>
<dbReference type="Gene3D" id="3.40.50.12780">
    <property type="entry name" value="N-terminal domain of ligase-like"/>
    <property type="match status" value="1"/>
</dbReference>
<protein>
    <submittedName>
        <fullName evidence="1">Possible CapK protein</fullName>
    </submittedName>
</protein>
<dbReference type="OrthoDB" id="580775at2"/>
<dbReference type="InterPro" id="IPR053158">
    <property type="entry name" value="CapK_Type1_Caps_Biosynth"/>
</dbReference>
<dbReference type="InterPro" id="IPR042099">
    <property type="entry name" value="ANL_N_sf"/>
</dbReference>
<comment type="caution">
    <text evidence="1">The sequence shown here is derived from an EMBL/GenBank/DDBJ whole genome shotgun (WGS) entry which is preliminary data.</text>
</comment>
<proteinExistence type="predicted"/>
<organism evidence="1 2">
    <name type="scientific">Algibacter lectus</name>
    <dbReference type="NCBI Taxonomy" id="221126"/>
    <lineage>
        <taxon>Bacteria</taxon>
        <taxon>Pseudomonadati</taxon>
        <taxon>Bacteroidota</taxon>
        <taxon>Flavobacteriia</taxon>
        <taxon>Flavobacteriales</taxon>
        <taxon>Flavobacteriaceae</taxon>
        <taxon>Algibacter</taxon>
    </lineage>
</organism>